<reference evidence="2 3" key="1">
    <citation type="journal article" date="2021" name="Plant Biotechnol. J.">
        <title>Multi-omics assisted identification of the key and species-specific regulatory components of drought-tolerant mechanisms in Gossypium stocksii.</title>
        <authorList>
            <person name="Yu D."/>
            <person name="Ke L."/>
            <person name="Zhang D."/>
            <person name="Wu Y."/>
            <person name="Sun Y."/>
            <person name="Mei J."/>
            <person name="Sun J."/>
            <person name="Sun Y."/>
        </authorList>
    </citation>
    <scope>NUCLEOTIDE SEQUENCE [LARGE SCALE GENOMIC DNA]</scope>
    <source>
        <strain evidence="3">cv. E1</strain>
        <tissue evidence="2">Leaf</tissue>
    </source>
</reference>
<dbReference type="PROSITE" id="PS50202">
    <property type="entry name" value="MSP"/>
    <property type="match status" value="1"/>
</dbReference>
<dbReference type="GO" id="GO:0045727">
    <property type="term" value="P:positive regulation of translation"/>
    <property type="evidence" value="ECO:0007669"/>
    <property type="project" value="TreeGrafter"/>
</dbReference>
<dbReference type="Gene3D" id="2.60.40.10">
    <property type="entry name" value="Immunoglobulins"/>
    <property type="match status" value="1"/>
</dbReference>
<keyword evidence="3" id="KW-1185">Reference proteome</keyword>
<comment type="caution">
    <text evidence="2">The sequence shown here is derived from an EMBL/GenBank/DDBJ whole genome shotgun (WGS) entry which is preliminary data.</text>
</comment>
<dbReference type="GO" id="GO:0016628">
    <property type="term" value="F:oxidoreductase activity, acting on the CH-CH group of donors, NAD or NADP as acceptor"/>
    <property type="evidence" value="ECO:0007669"/>
    <property type="project" value="InterPro"/>
</dbReference>
<dbReference type="GO" id="GO:0043022">
    <property type="term" value="F:ribosome binding"/>
    <property type="evidence" value="ECO:0007669"/>
    <property type="project" value="TreeGrafter"/>
</dbReference>
<dbReference type="Gene3D" id="3.30.70.240">
    <property type="match status" value="1"/>
</dbReference>
<dbReference type="SUPFAM" id="SSF49354">
    <property type="entry name" value="PapD-like"/>
    <property type="match status" value="1"/>
</dbReference>
<accession>A0A9D4AFI5</accession>
<dbReference type="AlphaFoldDB" id="A0A9D4AFI5"/>
<dbReference type="PANTHER" id="PTHR43512:SF4">
    <property type="entry name" value="TRANSLATION FACTOR GUF1 HOMOLOG, CHLOROPLASTIC"/>
    <property type="match status" value="1"/>
</dbReference>
<dbReference type="SUPFAM" id="SSF54980">
    <property type="entry name" value="EF-G C-terminal domain-like"/>
    <property type="match status" value="1"/>
</dbReference>
<proteinExistence type="predicted"/>
<dbReference type="Proteomes" id="UP000828251">
    <property type="component" value="Unassembled WGS sequence"/>
</dbReference>
<dbReference type="InterPro" id="IPR006297">
    <property type="entry name" value="EF-4"/>
</dbReference>
<dbReference type="PANTHER" id="PTHR43512">
    <property type="entry name" value="TRANSLATION FACTOR GUF1-RELATED"/>
    <property type="match status" value="1"/>
</dbReference>
<gene>
    <name evidence="2" type="ORF">J1N35_007364</name>
</gene>
<evidence type="ECO:0000313" key="3">
    <source>
        <dbReference type="Proteomes" id="UP000828251"/>
    </source>
</evidence>
<dbReference type="CDD" id="cd03709">
    <property type="entry name" value="lepA_C"/>
    <property type="match status" value="1"/>
</dbReference>
<dbReference type="GO" id="GO:0016020">
    <property type="term" value="C:membrane"/>
    <property type="evidence" value="ECO:0007669"/>
    <property type="project" value="InterPro"/>
</dbReference>
<dbReference type="InterPro" id="IPR013783">
    <property type="entry name" value="Ig-like_fold"/>
</dbReference>
<dbReference type="Pfam" id="PF00679">
    <property type="entry name" value="EFG_C"/>
    <property type="match status" value="1"/>
</dbReference>
<dbReference type="InterPro" id="IPR000535">
    <property type="entry name" value="MSP_dom"/>
</dbReference>
<protein>
    <recommendedName>
        <fullName evidence="1">MSP domain-containing protein</fullName>
    </recommendedName>
</protein>
<feature type="domain" description="MSP" evidence="1">
    <location>
        <begin position="131"/>
        <end position="203"/>
    </location>
</feature>
<evidence type="ECO:0000313" key="2">
    <source>
        <dbReference type="EMBL" id="KAH1113986.1"/>
    </source>
</evidence>
<dbReference type="GO" id="GO:0005525">
    <property type="term" value="F:GTP binding"/>
    <property type="evidence" value="ECO:0007669"/>
    <property type="project" value="InterPro"/>
</dbReference>
<dbReference type="InterPro" id="IPR008962">
    <property type="entry name" value="PapD-like_sf"/>
</dbReference>
<organism evidence="2 3">
    <name type="scientific">Gossypium stocksii</name>
    <dbReference type="NCBI Taxonomy" id="47602"/>
    <lineage>
        <taxon>Eukaryota</taxon>
        <taxon>Viridiplantae</taxon>
        <taxon>Streptophyta</taxon>
        <taxon>Embryophyta</taxon>
        <taxon>Tracheophyta</taxon>
        <taxon>Spermatophyta</taxon>
        <taxon>Magnoliopsida</taxon>
        <taxon>eudicotyledons</taxon>
        <taxon>Gunneridae</taxon>
        <taxon>Pentapetalae</taxon>
        <taxon>rosids</taxon>
        <taxon>malvids</taxon>
        <taxon>Malvales</taxon>
        <taxon>Malvaceae</taxon>
        <taxon>Malvoideae</taxon>
        <taxon>Gossypium</taxon>
    </lineage>
</organism>
<dbReference type="EMBL" id="JAIQCV010000003">
    <property type="protein sequence ID" value="KAH1113986.1"/>
    <property type="molecule type" value="Genomic_DNA"/>
</dbReference>
<sequence length="203" mass="22410">MSLITANGRLVECSNPSLLPEPGQRRSIEEPVVKIEMLTPKDYIGSLMELAQDRRGEFKEMKYITENKASIIYELPLAESMFISQMVGDFFDQLKSRTIAGSMLPGKLVPGVTLQDGSRLYYRCNGLRALLLLVGLLGIGSKMNFVSPTVISDRGLELLSTTFIFSILVKTTNPKKYCVRPNAGVVLPRSTSDVIGINSSFKV</sequence>
<dbReference type="GO" id="GO:0016126">
    <property type="term" value="P:sterol biosynthetic process"/>
    <property type="evidence" value="ECO:0007669"/>
    <property type="project" value="InterPro"/>
</dbReference>
<dbReference type="InterPro" id="IPR000640">
    <property type="entry name" value="EFG_V-like"/>
</dbReference>
<evidence type="ECO:0000259" key="1">
    <source>
        <dbReference type="PROSITE" id="PS50202"/>
    </source>
</evidence>
<dbReference type="InterPro" id="IPR035647">
    <property type="entry name" value="EFG_III/V"/>
</dbReference>
<name>A0A9D4AFI5_9ROSI</name>
<dbReference type="Pfam" id="PF00635">
    <property type="entry name" value="Motile_Sperm"/>
    <property type="match status" value="1"/>
</dbReference>
<dbReference type="InterPro" id="IPR035654">
    <property type="entry name" value="LepA_IV"/>
</dbReference>
<dbReference type="OrthoDB" id="1074at2759"/>